<dbReference type="Proteomes" id="UP000676194">
    <property type="component" value="Chromosome"/>
</dbReference>
<organism evidence="2 3">
    <name type="scientific">Telmatocola sphagniphila</name>
    <dbReference type="NCBI Taxonomy" id="1123043"/>
    <lineage>
        <taxon>Bacteria</taxon>
        <taxon>Pseudomonadati</taxon>
        <taxon>Planctomycetota</taxon>
        <taxon>Planctomycetia</taxon>
        <taxon>Gemmatales</taxon>
        <taxon>Gemmataceae</taxon>
    </lineage>
</organism>
<protein>
    <submittedName>
        <fullName evidence="2">Uncharacterized protein</fullName>
    </submittedName>
</protein>
<evidence type="ECO:0000256" key="1">
    <source>
        <dbReference type="SAM" id="SignalP"/>
    </source>
</evidence>
<accession>A0A8E6BBH2</accession>
<keyword evidence="3" id="KW-1185">Reference proteome</keyword>
<dbReference type="KEGG" id="tsph:KIH39_09375"/>
<evidence type="ECO:0000313" key="3">
    <source>
        <dbReference type="Proteomes" id="UP000676194"/>
    </source>
</evidence>
<reference evidence="2" key="1">
    <citation type="submission" date="2021-05" db="EMBL/GenBank/DDBJ databases">
        <title>Complete genome sequence of the cellulolytic planctomycete Telmatocola sphagniphila SP2T and characterization of the first cellulase from planctomycetes.</title>
        <authorList>
            <person name="Rakitin A.L."/>
            <person name="Beletsky A.V."/>
            <person name="Naumoff D.G."/>
            <person name="Kulichevskaya I.S."/>
            <person name="Mardanov A.V."/>
            <person name="Ravin N.V."/>
            <person name="Dedysh S.N."/>
        </authorList>
    </citation>
    <scope>NUCLEOTIDE SEQUENCE</scope>
    <source>
        <strain evidence="2">SP2T</strain>
    </source>
</reference>
<evidence type="ECO:0000313" key="2">
    <source>
        <dbReference type="EMBL" id="QVL34098.1"/>
    </source>
</evidence>
<keyword evidence="1" id="KW-0732">Signal</keyword>
<proteinExistence type="predicted"/>
<feature type="chain" id="PRO_5034437144" evidence="1">
    <location>
        <begin position="26"/>
        <end position="542"/>
    </location>
</feature>
<gene>
    <name evidence="2" type="ORF">KIH39_09375</name>
</gene>
<dbReference type="EMBL" id="CP074694">
    <property type="protein sequence ID" value="QVL34098.1"/>
    <property type="molecule type" value="Genomic_DNA"/>
</dbReference>
<dbReference type="RefSeq" id="WP_213499071.1">
    <property type="nucleotide sequence ID" value="NZ_CP074694.1"/>
</dbReference>
<name>A0A8E6BBH2_9BACT</name>
<sequence>MRLFGRKKKLLTLGLCALLSTTTGAVCFGQTKTQNKVNKPKFAMRKVTLKEMDFTATNALKPVAFKKFELSDFDKVGKKATSDMQLTLANKKTVKLGDYLSFLNKAEQKLNSYGFSIRNKAKHPLTMTSKSNVSEADFAKQRAHISNLMTKVTPATEQKASAIVSKYTKANLSNSSKSIKINDVHIAKWQQANSEHFTKYNQKITPAETKLLSELQPVFKKLTATPVKGQKYADSVAIVKKELTSAHEFINGTKISTSSVSTIANLFKSWNWNYTQPWNWQLGNQGSVEAYVNGNYEVEGYATMFSQNLHVKAATQAGGYIFGNKFDLFDSHAELTSASFENTSTGQVQLSATFLGNDIFTPLNQSLPADFQIINADYPYDVPLLDVTVPILFFGVDVGLATKGDFKANMNFLLAPTTASINPALKISCTIYATVGVSLLDEVELDVSGTLNLINESFNLYGSVTLSFANTPELIFDYYANDTLSLLGGEIDIIGKMNLPNFPDVWNLSWQQVADYKLFSWPDWTPINGDLIYPTEKIIPLK</sequence>
<feature type="signal peptide" evidence="1">
    <location>
        <begin position="1"/>
        <end position="25"/>
    </location>
</feature>
<dbReference type="AlphaFoldDB" id="A0A8E6BBH2"/>